<feature type="compositionally biased region" description="Basic residues" evidence="1">
    <location>
        <begin position="35"/>
        <end position="44"/>
    </location>
</feature>
<reference evidence="3" key="1">
    <citation type="submission" date="2016-11" db="UniProtKB">
        <authorList>
            <consortium name="WormBaseParasite"/>
        </authorList>
    </citation>
    <scope>IDENTIFICATION</scope>
</reference>
<feature type="compositionally biased region" description="Basic and acidic residues" evidence="1">
    <location>
        <begin position="7"/>
        <end position="19"/>
    </location>
</feature>
<evidence type="ECO:0000313" key="3">
    <source>
        <dbReference type="WBParaSite" id="L893_g33908.t1"/>
    </source>
</evidence>
<evidence type="ECO:0000256" key="1">
    <source>
        <dbReference type="SAM" id="MobiDB-lite"/>
    </source>
</evidence>
<dbReference type="AlphaFoldDB" id="A0A1I8A7Y6"/>
<sequence>MTASDPTRLDEQRRKEKTADTSAATRKPESTLSRISKRWKKRWTTKRDKDIPDVNSNDPMSKALDEIRATRANVGDALEKMVKLHEEMKAIYTRTEGLVDDIKVPNCVTVSFLM</sequence>
<accession>A0A1I8A7Y6</accession>
<dbReference type="WBParaSite" id="L893_g33908.t1">
    <property type="protein sequence ID" value="L893_g33908.t1"/>
    <property type="gene ID" value="L893_g33908"/>
</dbReference>
<feature type="region of interest" description="Disordered" evidence="1">
    <location>
        <begin position="1"/>
        <end position="62"/>
    </location>
</feature>
<protein>
    <submittedName>
        <fullName evidence="3">Coiled-coil domain-containing protein 52</fullName>
    </submittedName>
</protein>
<evidence type="ECO:0000313" key="2">
    <source>
        <dbReference type="Proteomes" id="UP000095287"/>
    </source>
</evidence>
<keyword evidence="2" id="KW-1185">Reference proteome</keyword>
<organism evidence="2 3">
    <name type="scientific">Steinernema glaseri</name>
    <dbReference type="NCBI Taxonomy" id="37863"/>
    <lineage>
        <taxon>Eukaryota</taxon>
        <taxon>Metazoa</taxon>
        <taxon>Ecdysozoa</taxon>
        <taxon>Nematoda</taxon>
        <taxon>Chromadorea</taxon>
        <taxon>Rhabditida</taxon>
        <taxon>Tylenchina</taxon>
        <taxon>Panagrolaimomorpha</taxon>
        <taxon>Strongyloidoidea</taxon>
        <taxon>Steinernematidae</taxon>
        <taxon>Steinernema</taxon>
    </lineage>
</organism>
<name>A0A1I8A7Y6_9BILA</name>
<dbReference type="Proteomes" id="UP000095287">
    <property type="component" value="Unplaced"/>
</dbReference>
<proteinExistence type="predicted"/>